<comment type="caution">
    <text evidence="1">The sequence shown here is derived from an EMBL/GenBank/DDBJ whole genome shotgun (WGS) entry which is preliminary data.</text>
</comment>
<organism evidence="1 2">
    <name type="scientific">Rubrivivax gelatinosus</name>
    <name type="common">Rhodocyclus gelatinosus</name>
    <name type="synonym">Rhodopseudomonas gelatinosa</name>
    <dbReference type="NCBI Taxonomy" id="28068"/>
    <lineage>
        <taxon>Bacteria</taxon>
        <taxon>Pseudomonadati</taxon>
        <taxon>Pseudomonadota</taxon>
        <taxon>Betaproteobacteria</taxon>
        <taxon>Burkholderiales</taxon>
        <taxon>Sphaerotilaceae</taxon>
        <taxon>Rubrivivax</taxon>
    </lineage>
</organism>
<reference evidence="1" key="1">
    <citation type="submission" date="2017-08" db="EMBL/GenBank/DDBJ databases">
        <authorList>
            <person name="Imhoff J.F."/>
            <person name="Rahn T."/>
            <person name="Kuenzel S."/>
            <person name="Neulinger S.C."/>
        </authorList>
    </citation>
    <scope>NUCLEOTIDE SEQUENCE</scope>
    <source>
        <strain evidence="1">IM 151</strain>
    </source>
</reference>
<gene>
    <name evidence="1" type="ORF">CKO43_04830</name>
</gene>
<sequence length="422" mass="43160">MQASSPAGEAVTFTVVVLNSAQVASKAFTLAWALSGAETGDPTVTCTTASSAVCPTTLAATSTIDSLPAQRQLIFKYTVTIPAATRGAVVATAVATNPDEADSSDNSASATTTAVSADTATYQVYAADGRGYEMVVDFDAGSYTMTGTGVTDSRTFTLDADSGNYLVGSGSERLRTADGIVVGSHAFNGTLTPYIAARSFLTSTTGAAGNYNLMFRRVASDGSGATTHPATARVSGNTLQICENDNEVLYATSCGSGYLKSYTLTVSDGVFTAVATTAGAPGFVFRIAYAGESKVLLSVGASTLADSRLQWLAGLQDGQASFISGSYQGTGLLSGSTDWVAITLDSDAGTYTVNSTSLTDQGVLSSSATQQPNAFFYTELTTQYVGSPVWVLQNYPLLIVGGAPLVSGSVTNLSGLLQIALP</sequence>
<dbReference type="Gene3D" id="2.60.40.10">
    <property type="entry name" value="Immunoglobulins"/>
    <property type="match status" value="1"/>
</dbReference>
<accession>A0ABS1DQ19</accession>
<reference evidence="1" key="2">
    <citation type="journal article" date="2020" name="Microorganisms">
        <title>Osmotic Adaptation and Compatible Solute Biosynthesis of Phototrophic Bacteria as Revealed from Genome Analyses.</title>
        <authorList>
            <person name="Imhoff J.F."/>
            <person name="Rahn T."/>
            <person name="Kunzel S."/>
            <person name="Keller A."/>
            <person name="Neulinger S.C."/>
        </authorList>
    </citation>
    <scope>NUCLEOTIDE SEQUENCE</scope>
    <source>
        <strain evidence="1">IM 151</strain>
    </source>
</reference>
<proteinExistence type="predicted"/>
<protein>
    <recommendedName>
        <fullName evidence="3">DUF11 domain-containing protein</fullName>
    </recommendedName>
</protein>
<keyword evidence="2" id="KW-1185">Reference proteome</keyword>
<name>A0ABS1DQ19_RUBGE</name>
<evidence type="ECO:0008006" key="3">
    <source>
        <dbReference type="Google" id="ProtNLM"/>
    </source>
</evidence>
<evidence type="ECO:0000313" key="2">
    <source>
        <dbReference type="Proteomes" id="UP001041814"/>
    </source>
</evidence>
<dbReference type="EMBL" id="NRRU01000012">
    <property type="protein sequence ID" value="MBK1712102.1"/>
    <property type="molecule type" value="Genomic_DNA"/>
</dbReference>
<dbReference type="Proteomes" id="UP001041814">
    <property type="component" value="Unassembled WGS sequence"/>
</dbReference>
<dbReference type="InterPro" id="IPR013783">
    <property type="entry name" value="Ig-like_fold"/>
</dbReference>
<evidence type="ECO:0000313" key="1">
    <source>
        <dbReference type="EMBL" id="MBK1712102.1"/>
    </source>
</evidence>